<accession>A0AAT9HHP7</accession>
<sequence>MGRELWEAFPVFAEAFDAALAELGLPLWEVVWGGDAGRLSRTEFTQPALFAVEVALFRLVESWGVRPDFLAGHSIGEIAAAHVSGVLSLADAAKLVVARGRLMQALPAGGAMVAVQASEDEVRPLLSDGVGVAAVNGPSAVVVSGLEAEVLRVQEHFEAEGRKTTRLRVSHAFHSPLMEPMLDDFRAVTAKLQYSEPVIPIVSTLTGAPVGRGELADPEYWVRHVREPVRFADAVKALEAEGVTTYLEMGPDAVLTAMGPQSAEDAVFVPALRRNRGEETELVTALALAHCRGAAVDWSAFFAGRGAGLVDLPTYAFQRRWFWPAPQVVGAAPVTEDAADTAAWNALERTDAATLADRIGVPAPVLGEVLPALKDWRHRLREEARTDSWCYRVDWHPVAPPTGEPTAPDGTWLIAVPEELTDHAQVRAVCDALAARGVRTIRLKVGDQERGSSPPS</sequence>
<keyword evidence="2" id="KW-0511">Multifunctional enzyme</keyword>
<protein>
    <recommendedName>
        <fullName evidence="4">Malonyl-CoA:ACP transacylase (MAT) domain-containing protein</fullName>
    </recommendedName>
</protein>
<evidence type="ECO:0000256" key="1">
    <source>
        <dbReference type="ARBA" id="ARBA00022679"/>
    </source>
</evidence>
<evidence type="ECO:0000256" key="3">
    <source>
        <dbReference type="ARBA" id="ARBA00023315"/>
    </source>
</evidence>
<dbReference type="Pfam" id="PF18369">
    <property type="entry name" value="PKS_DE"/>
    <property type="match status" value="1"/>
</dbReference>
<keyword evidence="3" id="KW-0012">Acyltransferase</keyword>
<dbReference type="SUPFAM" id="SSF51735">
    <property type="entry name" value="NAD(P)-binding Rossmann-fold domains"/>
    <property type="match status" value="1"/>
</dbReference>
<dbReference type="InterPro" id="IPR036291">
    <property type="entry name" value="NAD(P)-bd_dom_sf"/>
</dbReference>
<evidence type="ECO:0000313" key="5">
    <source>
        <dbReference type="EMBL" id="BFO16888.1"/>
    </source>
</evidence>
<evidence type="ECO:0000259" key="4">
    <source>
        <dbReference type="SMART" id="SM00827"/>
    </source>
</evidence>
<organism evidence="5">
    <name type="scientific">Streptomyces haneummycinicus</name>
    <dbReference type="NCBI Taxonomy" id="3074435"/>
    <lineage>
        <taxon>Bacteria</taxon>
        <taxon>Bacillati</taxon>
        <taxon>Actinomycetota</taxon>
        <taxon>Actinomycetes</taxon>
        <taxon>Kitasatosporales</taxon>
        <taxon>Streptomycetaceae</taxon>
        <taxon>Streptomyces</taxon>
    </lineage>
</organism>
<reference evidence="5" key="1">
    <citation type="submission" date="2024-06" db="EMBL/GenBank/DDBJ databases">
        <authorList>
            <consortium name="consrtm"/>
            <person name="Uemura M."/>
            <person name="Terahara T."/>
        </authorList>
    </citation>
    <scope>NUCLEOTIDE SEQUENCE</scope>
    <source>
        <strain evidence="5">KM77-8</strain>
    </source>
</reference>
<feature type="domain" description="Malonyl-CoA:ACP transacylase (MAT)" evidence="4">
    <location>
        <begin position="1"/>
        <end position="276"/>
    </location>
</feature>
<evidence type="ECO:0000256" key="2">
    <source>
        <dbReference type="ARBA" id="ARBA00023268"/>
    </source>
</evidence>
<dbReference type="GO" id="GO:0004312">
    <property type="term" value="F:fatty acid synthase activity"/>
    <property type="evidence" value="ECO:0007669"/>
    <property type="project" value="TreeGrafter"/>
</dbReference>
<dbReference type="Gene3D" id="6.10.140.1830">
    <property type="match status" value="1"/>
</dbReference>
<name>A0AAT9HHP7_9ACTN</name>
<dbReference type="InterPro" id="IPR050091">
    <property type="entry name" value="PKS_NRPS_Biosynth_Enz"/>
</dbReference>
<dbReference type="Gene3D" id="3.40.50.11460">
    <property type="match status" value="1"/>
</dbReference>
<dbReference type="SMART" id="SM00827">
    <property type="entry name" value="PKS_AT"/>
    <property type="match status" value="1"/>
</dbReference>
<dbReference type="InterPro" id="IPR016036">
    <property type="entry name" value="Malonyl_transacylase_ACP-bd"/>
</dbReference>
<dbReference type="Gene3D" id="3.40.366.10">
    <property type="entry name" value="Malonyl-Coenzyme A Acyl Carrier Protein, domain 2"/>
    <property type="match status" value="1"/>
</dbReference>
<dbReference type="InterPro" id="IPR014043">
    <property type="entry name" value="Acyl_transferase_dom"/>
</dbReference>
<dbReference type="SUPFAM" id="SSF52151">
    <property type="entry name" value="FabD/lysophospholipase-like"/>
    <property type="match status" value="1"/>
</dbReference>
<dbReference type="Pfam" id="PF00698">
    <property type="entry name" value="Acyl_transf_1"/>
    <property type="match status" value="1"/>
</dbReference>
<dbReference type="InterPro" id="IPR016035">
    <property type="entry name" value="Acyl_Trfase/lysoPLipase"/>
</dbReference>
<reference evidence="5" key="2">
    <citation type="submission" date="2024-07" db="EMBL/GenBank/DDBJ databases">
        <title>Streptomyces haneummycinica sp. nov., a new antibiotic-producing actinobacterium isolated from marine sediment.</title>
        <authorList>
            <person name="Uemura M."/>
            <person name="Hamada M."/>
            <person name="Hirano S."/>
            <person name="Kobayashi K."/>
            <person name="Ohshiro T."/>
            <person name="Kobayashi T."/>
            <person name="Terahara T."/>
        </authorList>
    </citation>
    <scope>NUCLEOTIDE SEQUENCE</scope>
    <source>
        <strain evidence="5">KM77-8</strain>
    </source>
</reference>
<gene>
    <name evidence="5" type="ORF">SHKM778_32760</name>
</gene>
<dbReference type="PANTHER" id="PTHR43775:SF51">
    <property type="entry name" value="INACTIVE PHENOLPHTHIOCEROL SYNTHESIS POLYKETIDE SYNTHASE TYPE I PKS1-RELATED"/>
    <property type="match status" value="1"/>
</dbReference>
<dbReference type="SUPFAM" id="SSF55048">
    <property type="entry name" value="Probable ACP-binding domain of malonyl-CoA ACP transacylase"/>
    <property type="match status" value="1"/>
</dbReference>
<dbReference type="EMBL" id="AP035768">
    <property type="protein sequence ID" value="BFO16888.1"/>
    <property type="molecule type" value="Genomic_DNA"/>
</dbReference>
<dbReference type="InterPro" id="IPR001227">
    <property type="entry name" value="Ac_transferase_dom_sf"/>
</dbReference>
<dbReference type="InterPro" id="IPR041618">
    <property type="entry name" value="PKS_DE"/>
</dbReference>
<dbReference type="AlphaFoldDB" id="A0AAT9HHP7"/>
<dbReference type="GO" id="GO:0006633">
    <property type="term" value="P:fatty acid biosynthetic process"/>
    <property type="evidence" value="ECO:0007669"/>
    <property type="project" value="TreeGrafter"/>
</dbReference>
<dbReference type="PANTHER" id="PTHR43775">
    <property type="entry name" value="FATTY ACID SYNTHASE"/>
    <property type="match status" value="1"/>
</dbReference>
<keyword evidence="1" id="KW-0808">Transferase</keyword>
<proteinExistence type="predicted"/>